<protein>
    <submittedName>
        <fullName evidence="1">Uncharacterized protein</fullName>
    </submittedName>
</protein>
<dbReference type="EMBL" id="MW477799">
    <property type="protein sequence ID" value="QRD99819.1"/>
    <property type="molecule type" value="Genomic_DNA"/>
</dbReference>
<dbReference type="Pfam" id="PF24233">
    <property type="entry name" value="DUF7446"/>
    <property type="match status" value="1"/>
</dbReference>
<gene>
    <name evidence="1" type="ORF">JKL37_0084</name>
</gene>
<organism evidence="1 2">
    <name type="scientific">Salmonella phage vB_Se_STGO-35-1</name>
    <dbReference type="NCBI Taxonomy" id="2749381"/>
    <lineage>
        <taxon>Viruses</taxon>
        <taxon>Duplodnaviria</taxon>
        <taxon>Heunggongvirae</taxon>
        <taxon>Uroviricota</taxon>
        <taxon>Caudoviricetes</taxon>
        <taxon>Caminolopintovirus</taxon>
        <taxon>Caminolopintovirus STGO351</taxon>
    </lineage>
</organism>
<evidence type="ECO:0000313" key="2">
    <source>
        <dbReference type="Proteomes" id="UP000651626"/>
    </source>
</evidence>
<sequence length="83" mass="9198">MSSTPKLQLGFSPLSKKIVLAMMKEHKSGMRIRVGNKPPRDVTEEAAQIVWQLVMSEGGEILWEREDGMIMALTAELRGVSNG</sequence>
<reference evidence="1" key="1">
    <citation type="submission" date="2021-01" db="EMBL/GenBank/DDBJ databases">
        <title>Genetic and phenotypic characterization of New Siphoviridae, Salmonella Phage STGO-35-1, showed the presence of Tailspike with possible modular conformation and plasticity.</title>
        <authorList>
            <person name="Hudson L.K."/>
            <person name="Moreno-Switt A.I."/>
            <person name="Denes T.G."/>
            <person name="Peters T.L."/>
            <person name="Aziz R.K."/>
            <person name="Samir R."/>
            <person name="Noben J.-P."/>
            <person name="Lavigne R."/>
            <person name="Wagemans J."/>
            <person name="Duenas F."/>
            <person name="Camejo P."/>
            <person name="Rivera D."/>
        </authorList>
    </citation>
    <scope>NUCLEOTIDE SEQUENCE</scope>
</reference>
<dbReference type="InterPro" id="IPR055869">
    <property type="entry name" value="DUF7446"/>
</dbReference>
<evidence type="ECO:0000313" key="1">
    <source>
        <dbReference type="EMBL" id="QRD99819.1"/>
    </source>
</evidence>
<accession>A0A889INR5</accession>
<keyword evidence="2" id="KW-1185">Reference proteome</keyword>
<name>A0A889INR5_9CAUD</name>
<dbReference type="Proteomes" id="UP000651626">
    <property type="component" value="Segment"/>
</dbReference>
<proteinExistence type="predicted"/>